<name>A0A699YAR1_HAELA</name>
<evidence type="ECO:0000259" key="11">
    <source>
        <dbReference type="PROSITE" id="PS51296"/>
    </source>
</evidence>
<evidence type="ECO:0000256" key="3">
    <source>
        <dbReference type="ARBA" id="ARBA00022714"/>
    </source>
</evidence>
<organism evidence="12 13">
    <name type="scientific">Haematococcus lacustris</name>
    <name type="common">Green alga</name>
    <name type="synonym">Haematococcus pluvialis</name>
    <dbReference type="NCBI Taxonomy" id="44745"/>
    <lineage>
        <taxon>Eukaryota</taxon>
        <taxon>Viridiplantae</taxon>
        <taxon>Chlorophyta</taxon>
        <taxon>core chlorophytes</taxon>
        <taxon>Chlorophyceae</taxon>
        <taxon>CS clade</taxon>
        <taxon>Chlamydomonadales</taxon>
        <taxon>Haematococcaceae</taxon>
        <taxon>Haematococcus</taxon>
    </lineage>
</organism>
<dbReference type="InterPro" id="IPR050584">
    <property type="entry name" value="Cholesterol_7-desaturase"/>
</dbReference>
<dbReference type="Proteomes" id="UP000485058">
    <property type="component" value="Unassembled WGS sequence"/>
</dbReference>
<dbReference type="PANTHER" id="PTHR21266">
    <property type="entry name" value="IRON-SULFUR DOMAIN CONTAINING PROTEIN"/>
    <property type="match status" value="1"/>
</dbReference>
<dbReference type="InterPro" id="IPR017941">
    <property type="entry name" value="Rieske_2Fe-2S"/>
</dbReference>
<dbReference type="GO" id="GO:0051537">
    <property type="term" value="F:2 iron, 2 sulfur cluster binding"/>
    <property type="evidence" value="ECO:0007669"/>
    <property type="project" value="UniProtKB-KW"/>
</dbReference>
<keyword evidence="6" id="KW-0560">Oxidoreductase</keyword>
<dbReference type="PANTHER" id="PTHR21266:SF32">
    <property type="entry name" value="CHOLESTEROL 7-DESATURASE NVD"/>
    <property type="match status" value="1"/>
</dbReference>
<keyword evidence="8" id="KW-0411">Iron-sulfur</keyword>
<gene>
    <name evidence="12" type="ORF">HaLaN_01904</name>
</gene>
<evidence type="ECO:0000256" key="8">
    <source>
        <dbReference type="ARBA" id="ARBA00023014"/>
    </source>
</evidence>
<evidence type="ECO:0000256" key="1">
    <source>
        <dbReference type="ARBA" id="ARBA00004370"/>
    </source>
</evidence>
<feature type="non-terminal residue" evidence="12">
    <location>
        <position position="77"/>
    </location>
</feature>
<dbReference type="InterPro" id="IPR036922">
    <property type="entry name" value="Rieske_2Fe-2S_sf"/>
</dbReference>
<dbReference type="GO" id="GO:0005737">
    <property type="term" value="C:cytoplasm"/>
    <property type="evidence" value="ECO:0007669"/>
    <property type="project" value="TreeGrafter"/>
</dbReference>
<sequence>MYTPSAPLNAKGHQAPLTSPASAPDSSSQVEAAEKMDWFAAWWPVVPVDQVDLLGLKLVVWADSQGRWHTLQDRCPH</sequence>
<feature type="domain" description="Rieske" evidence="11">
    <location>
        <begin position="42"/>
        <end position="77"/>
    </location>
</feature>
<evidence type="ECO:0000256" key="9">
    <source>
        <dbReference type="ARBA" id="ARBA00023136"/>
    </source>
</evidence>
<dbReference type="GO" id="GO:0016491">
    <property type="term" value="F:oxidoreductase activity"/>
    <property type="evidence" value="ECO:0007669"/>
    <property type="project" value="UniProtKB-KW"/>
</dbReference>
<evidence type="ECO:0000256" key="7">
    <source>
        <dbReference type="ARBA" id="ARBA00023004"/>
    </source>
</evidence>
<keyword evidence="5" id="KW-1133">Transmembrane helix</keyword>
<keyword evidence="13" id="KW-1185">Reference proteome</keyword>
<dbReference type="AlphaFoldDB" id="A0A699YAR1"/>
<accession>A0A699YAR1</accession>
<proteinExistence type="predicted"/>
<dbReference type="Gene3D" id="2.102.10.10">
    <property type="entry name" value="Rieske [2Fe-2S] iron-sulphur domain"/>
    <property type="match status" value="1"/>
</dbReference>
<keyword evidence="2" id="KW-0812">Transmembrane</keyword>
<keyword evidence="3" id="KW-0001">2Fe-2S</keyword>
<keyword evidence="4" id="KW-0479">Metal-binding</keyword>
<dbReference type="PROSITE" id="PS51296">
    <property type="entry name" value="RIESKE"/>
    <property type="match status" value="1"/>
</dbReference>
<evidence type="ECO:0000313" key="13">
    <source>
        <dbReference type="Proteomes" id="UP000485058"/>
    </source>
</evidence>
<evidence type="ECO:0000256" key="10">
    <source>
        <dbReference type="SAM" id="MobiDB-lite"/>
    </source>
</evidence>
<feature type="compositionally biased region" description="Polar residues" evidence="10">
    <location>
        <begin position="16"/>
        <end position="30"/>
    </location>
</feature>
<reference evidence="12 13" key="1">
    <citation type="submission" date="2020-02" db="EMBL/GenBank/DDBJ databases">
        <title>Draft genome sequence of Haematococcus lacustris strain NIES-144.</title>
        <authorList>
            <person name="Morimoto D."/>
            <person name="Nakagawa S."/>
            <person name="Yoshida T."/>
            <person name="Sawayama S."/>
        </authorList>
    </citation>
    <scope>NUCLEOTIDE SEQUENCE [LARGE SCALE GENOMIC DNA]</scope>
    <source>
        <strain evidence="12 13">NIES-144</strain>
    </source>
</reference>
<feature type="region of interest" description="Disordered" evidence="10">
    <location>
        <begin position="1"/>
        <end position="30"/>
    </location>
</feature>
<comment type="subcellular location">
    <subcellularLocation>
        <location evidence="1">Membrane</location>
    </subcellularLocation>
</comment>
<evidence type="ECO:0000313" key="12">
    <source>
        <dbReference type="EMBL" id="GFH07143.1"/>
    </source>
</evidence>
<comment type="caution">
    <text evidence="12">The sequence shown here is derived from an EMBL/GenBank/DDBJ whole genome shotgun (WGS) entry which is preliminary data.</text>
</comment>
<dbReference type="Pfam" id="PF00355">
    <property type="entry name" value="Rieske"/>
    <property type="match status" value="1"/>
</dbReference>
<dbReference type="GO" id="GO:0016020">
    <property type="term" value="C:membrane"/>
    <property type="evidence" value="ECO:0007669"/>
    <property type="project" value="UniProtKB-SubCell"/>
</dbReference>
<evidence type="ECO:0000256" key="6">
    <source>
        <dbReference type="ARBA" id="ARBA00023002"/>
    </source>
</evidence>
<keyword evidence="7" id="KW-0408">Iron</keyword>
<evidence type="ECO:0000256" key="2">
    <source>
        <dbReference type="ARBA" id="ARBA00022692"/>
    </source>
</evidence>
<evidence type="ECO:0000256" key="5">
    <source>
        <dbReference type="ARBA" id="ARBA00022989"/>
    </source>
</evidence>
<evidence type="ECO:0000256" key="4">
    <source>
        <dbReference type="ARBA" id="ARBA00022723"/>
    </source>
</evidence>
<keyword evidence="9" id="KW-0472">Membrane</keyword>
<dbReference type="SUPFAM" id="SSF50022">
    <property type="entry name" value="ISP domain"/>
    <property type="match status" value="1"/>
</dbReference>
<protein>
    <submittedName>
        <fullName evidence="12">Protochlorophyllide-dependent translocon component 52, chloroplastic-like isoform X2</fullName>
    </submittedName>
</protein>
<dbReference type="GO" id="GO:0046872">
    <property type="term" value="F:metal ion binding"/>
    <property type="evidence" value="ECO:0007669"/>
    <property type="project" value="UniProtKB-KW"/>
</dbReference>
<dbReference type="EMBL" id="BLLF01000076">
    <property type="protein sequence ID" value="GFH07143.1"/>
    <property type="molecule type" value="Genomic_DNA"/>
</dbReference>